<dbReference type="EMBL" id="GCVH01000092">
    <property type="protein sequence ID" value="JAI17801.1"/>
    <property type="molecule type" value="Transcribed_RNA"/>
</dbReference>
<dbReference type="AlphaFoldDB" id="A0A0K8TU73"/>
<feature type="chain" id="PRO_5005520237" evidence="1">
    <location>
        <begin position="21"/>
        <end position="91"/>
    </location>
</feature>
<evidence type="ECO:0000313" key="2">
    <source>
        <dbReference type="EMBL" id="JAI17801.1"/>
    </source>
</evidence>
<evidence type="ECO:0000256" key="1">
    <source>
        <dbReference type="SAM" id="SignalP"/>
    </source>
</evidence>
<accession>A0A0K8TU73</accession>
<feature type="signal peptide" evidence="1">
    <location>
        <begin position="1"/>
        <end position="20"/>
    </location>
</feature>
<protein>
    <submittedName>
        <fullName evidence="2">Conopeptide</fullName>
    </submittedName>
</protein>
<proteinExistence type="predicted"/>
<reference evidence="2" key="1">
    <citation type="submission" date="2015-04" db="EMBL/GenBank/DDBJ databases">
        <authorList>
            <person name="Syromyatnikov M.Y."/>
            <person name="Popov V.N."/>
        </authorList>
    </citation>
    <scope>NUCLEOTIDE SEQUENCE</scope>
    <source>
        <tissue evidence="2">Venom duct</tissue>
    </source>
</reference>
<keyword evidence="1" id="KW-0732">Signal</keyword>
<name>A0A0K8TU73_CONLV</name>
<organism evidence="2">
    <name type="scientific">Conus lenavati</name>
    <name type="common">Cone snail</name>
    <dbReference type="NCBI Taxonomy" id="1519839"/>
    <lineage>
        <taxon>Eukaryota</taxon>
        <taxon>Metazoa</taxon>
        <taxon>Spiralia</taxon>
        <taxon>Lophotrochozoa</taxon>
        <taxon>Mollusca</taxon>
        <taxon>Gastropoda</taxon>
        <taxon>Caenogastropoda</taxon>
        <taxon>Neogastropoda</taxon>
        <taxon>Conoidea</taxon>
        <taxon>Conidae</taxon>
        <taxon>Conus</taxon>
        <taxon>Splinoconus</taxon>
    </lineage>
</organism>
<sequence length="91" mass="10149">MHLSLARSAILMLFLLFAMGNFVGVQPGQITRAVDNRQLTDNRRKLQSLRKPIMTLFKSLNKRVSCGEDCYNDGDCPSSCSTCTSNLSKCM</sequence>